<gene>
    <name evidence="3" type="ORF">GA0070606_0402</name>
</gene>
<feature type="active site" description="Proton donor/acceptor" evidence="1">
    <location>
        <position position="83"/>
    </location>
</feature>
<name>A0A1C6TS97_9ACTN</name>
<dbReference type="EMBL" id="FMHZ01000002">
    <property type="protein sequence ID" value="SCL44685.1"/>
    <property type="molecule type" value="Genomic_DNA"/>
</dbReference>
<dbReference type="OrthoDB" id="4120859at2"/>
<dbReference type="SUPFAM" id="SSF53254">
    <property type="entry name" value="Phosphoglycerate mutase-like"/>
    <property type="match status" value="1"/>
</dbReference>
<dbReference type="Gene3D" id="3.40.50.1240">
    <property type="entry name" value="Phosphoglycerate mutase-like"/>
    <property type="match status" value="1"/>
</dbReference>
<dbReference type="SMART" id="SM00855">
    <property type="entry name" value="PGAM"/>
    <property type="match status" value="1"/>
</dbReference>
<dbReference type="GO" id="GO:0016791">
    <property type="term" value="F:phosphatase activity"/>
    <property type="evidence" value="ECO:0007669"/>
    <property type="project" value="TreeGrafter"/>
</dbReference>
<dbReference type="InterPro" id="IPR050275">
    <property type="entry name" value="PGM_Phosphatase"/>
</dbReference>
<dbReference type="GO" id="GO:0005737">
    <property type="term" value="C:cytoplasm"/>
    <property type="evidence" value="ECO:0007669"/>
    <property type="project" value="TreeGrafter"/>
</dbReference>
<dbReference type="InterPro" id="IPR013078">
    <property type="entry name" value="His_Pase_superF_clade-1"/>
</dbReference>
<feature type="active site" description="Tele-phosphohistidine intermediate" evidence="1">
    <location>
        <position position="8"/>
    </location>
</feature>
<keyword evidence="4" id="KW-1185">Reference proteome</keyword>
<sequence>MRFVFLRHGRTAENTVRRISTRRPGPSLDATGRRQAALAGRRLAALPNVVGVVTSPLRRAVETATIVAAAVDAPMQVAEELAECDAGEIEGRLHDDIAAQIDETWHRWLRLGDLDHPFSPAGECARSAVDRVGCLLERLDDRGGRDDTIVLVGHGTLFRIVLPHLCVNLTPEFVLADPGIDNVERVEVVRVAGSLRCESWRGNPLPEPIRATPR</sequence>
<organism evidence="3 4">
    <name type="scientific">Micromonospora citrea</name>
    <dbReference type="NCBI Taxonomy" id="47855"/>
    <lineage>
        <taxon>Bacteria</taxon>
        <taxon>Bacillati</taxon>
        <taxon>Actinomycetota</taxon>
        <taxon>Actinomycetes</taxon>
        <taxon>Micromonosporales</taxon>
        <taxon>Micromonosporaceae</taxon>
        <taxon>Micromonospora</taxon>
    </lineage>
</organism>
<proteinExistence type="predicted"/>
<dbReference type="PANTHER" id="PTHR48100:SF1">
    <property type="entry name" value="HISTIDINE PHOSPHATASE FAMILY PROTEIN-RELATED"/>
    <property type="match status" value="1"/>
</dbReference>
<dbReference type="PANTHER" id="PTHR48100">
    <property type="entry name" value="BROAD-SPECIFICITY PHOSPHATASE YOR283W-RELATED"/>
    <property type="match status" value="1"/>
</dbReference>
<dbReference type="Proteomes" id="UP000199001">
    <property type="component" value="Unassembled WGS sequence"/>
</dbReference>
<dbReference type="AlphaFoldDB" id="A0A1C6TS97"/>
<feature type="binding site" evidence="2">
    <location>
        <position position="59"/>
    </location>
    <ligand>
        <name>substrate</name>
    </ligand>
</feature>
<evidence type="ECO:0000313" key="3">
    <source>
        <dbReference type="EMBL" id="SCL44685.1"/>
    </source>
</evidence>
<dbReference type="RefSeq" id="WP_091094784.1">
    <property type="nucleotide sequence ID" value="NZ_FMHZ01000002.1"/>
</dbReference>
<evidence type="ECO:0000256" key="1">
    <source>
        <dbReference type="PIRSR" id="PIRSR613078-1"/>
    </source>
</evidence>
<dbReference type="CDD" id="cd07067">
    <property type="entry name" value="HP_PGM_like"/>
    <property type="match status" value="1"/>
</dbReference>
<accession>A0A1C6TS97</accession>
<dbReference type="Pfam" id="PF00300">
    <property type="entry name" value="His_Phos_1"/>
    <property type="match status" value="1"/>
</dbReference>
<reference evidence="4" key="1">
    <citation type="submission" date="2016-06" db="EMBL/GenBank/DDBJ databases">
        <authorList>
            <person name="Varghese N."/>
            <person name="Submissions Spin"/>
        </authorList>
    </citation>
    <scope>NUCLEOTIDE SEQUENCE [LARGE SCALE GENOMIC DNA]</scope>
    <source>
        <strain evidence="4">DSM 43903</strain>
    </source>
</reference>
<protein>
    <submittedName>
        <fullName evidence="3">Probable phosphoglycerate mutase</fullName>
    </submittedName>
</protein>
<evidence type="ECO:0000313" key="4">
    <source>
        <dbReference type="Proteomes" id="UP000199001"/>
    </source>
</evidence>
<dbReference type="InterPro" id="IPR029033">
    <property type="entry name" value="His_PPase_superfam"/>
</dbReference>
<dbReference type="STRING" id="47855.GA0070606_0402"/>
<feature type="binding site" evidence="2">
    <location>
        <begin position="7"/>
        <end position="14"/>
    </location>
    <ligand>
        <name>substrate</name>
    </ligand>
</feature>
<evidence type="ECO:0000256" key="2">
    <source>
        <dbReference type="PIRSR" id="PIRSR613078-2"/>
    </source>
</evidence>